<protein>
    <submittedName>
        <fullName evidence="2">Uncharacterized protein</fullName>
    </submittedName>
</protein>
<organism evidence="2 3">
    <name type="scientific">Mycobacterium dioxanotrophicus</name>
    <dbReference type="NCBI Taxonomy" id="482462"/>
    <lineage>
        <taxon>Bacteria</taxon>
        <taxon>Bacillati</taxon>
        <taxon>Actinomycetota</taxon>
        <taxon>Actinomycetes</taxon>
        <taxon>Mycobacteriales</taxon>
        <taxon>Mycobacteriaceae</taxon>
        <taxon>Mycobacterium</taxon>
    </lineage>
</organism>
<name>A0A1Y0BWP3_9MYCO</name>
<accession>A0A1Y0BWP3</accession>
<evidence type="ECO:0000256" key="1">
    <source>
        <dbReference type="SAM" id="MobiDB-lite"/>
    </source>
</evidence>
<evidence type="ECO:0000313" key="2">
    <source>
        <dbReference type="EMBL" id="ART67315.1"/>
    </source>
</evidence>
<dbReference type="EMBL" id="CP020809">
    <property type="protein sequence ID" value="ART67315.1"/>
    <property type="molecule type" value="Genomic_DNA"/>
</dbReference>
<sequence>MYINWELRDGRALMDLFLRAGRSDNLVVDELLAPATAGVPFGGRSVPMRGLVIDAPTAAAQPALRQAAEAAGLPLIVDPLTHLFQDEQVPDKGWAALNFADPDPYSPERFREDSVLATLVQETLAFQLDHGASILVPPYFYAKSPPILGFRSSSRPTEKPRTTSPGSASASRSHRSSSAA</sequence>
<feature type="compositionally biased region" description="Low complexity" evidence="1">
    <location>
        <begin position="167"/>
        <end position="180"/>
    </location>
</feature>
<feature type="region of interest" description="Disordered" evidence="1">
    <location>
        <begin position="149"/>
        <end position="180"/>
    </location>
</feature>
<dbReference type="Proteomes" id="UP000195331">
    <property type="component" value="Chromosome"/>
</dbReference>
<evidence type="ECO:0000313" key="3">
    <source>
        <dbReference type="Proteomes" id="UP000195331"/>
    </source>
</evidence>
<dbReference type="AlphaFoldDB" id="A0A1Y0BWP3"/>
<gene>
    <name evidence="2" type="ORF">BTO20_00700</name>
</gene>
<keyword evidence="3" id="KW-1185">Reference proteome</keyword>
<reference evidence="2 3" key="1">
    <citation type="submission" date="2017-04" db="EMBL/GenBank/DDBJ databases">
        <title>Whole Genome Sequence of 1,4-Dioxane Degrading Bacterium Mycobacterium dioxanotrophicus PH-06.</title>
        <authorList>
            <person name="He Y."/>
        </authorList>
    </citation>
    <scope>NUCLEOTIDE SEQUENCE [LARGE SCALE GENOMIC DNA]</scope>
    <source>
        <strain evidence="2 3">PH-06</strain>
    </source>
</reference>
<proteinExistence type="predicted"/>
<dbReference type="KEGG" id="mdx:BTO20_00700"/>